<dbReference type="InterPro" id="IPR011944">
    <property type="entry name" value="Steroid_delta5-4_isomerase"/>
</dbReference>
<comment type="caution">
    <text evidence="2">The sequence shown here is derived from an EMBL/GenBank/DDBJ whole genome shotgun (WGS) entry which is preliminary data.</text>
</comment>
<dbReference type="InterPro" id="IPR032710">
    <property type="entry name" value="NTF2-like_dom_sf"/>
</dbReference>
<proteinExistence type="predicted"/>
<organism evidence="2 3">
    <name type="scientific">Streptomyces triticagri</name>
    <dbReference type="NCBI Taxonomy" id="2293568"/>
    <lineage>
        <taxon>Bacteria</taxon>
        <taxon>Bacillati</taxon>
        <taxon>Actinomycetota</taxon>
        <taxon>Actinomycetes</taxon>
        <taxon>Kitasatosporales</taxon>
        <taxon>Streptomycetaceae</taxon>
        <taxon>Streptomyces</taxon>
    </lineage>
</organism>
<evidence type="ECO:0000259" key="1">
    <source>
        <dbReference type="Pfam" id="PF13577"/>
    </source>
</evidence>
<keyword evidence="3" id="KW-1185">Reference proteome</keyword>
<evidence type="ECO:0000313" key="3">
    <source>
        <dbReference type="Proteomes" id="UP000263094"/>
    </source>
</evidence>
<dbReference type="EMBL" id="QUAK01000236">
    <property type="protein sequence ID" value="RFU82479.1"/>
    <property type="molecule type" value="Genomic_DNA"/>
</dbReference>
<gene>
    <name evidence="2" type="ORF">DY218_32545</name>
</gene>
<sequence>MSDESQIRQLLHDMVDAWNAGDATAYADIFTENADYVTWFGSHSSGREAIEESHRFLFAGPLKGTKLGDGSSGDGATVRFLTPDVAFVVSAGGMADSESVVTFTAVREPEADRWRFASFQNTRKQKIPGPPN</sequence>
<dbReference type="InterPro" id="IPR037401">
    <property type="entry name" value="SnoaL-like"/>
</dbReference>
<reference evidence="2 3" key="1">
    <citation type="submission" date="2018-08" db="EMBL/GenBank/DDBJ databases">
        <title>Isolation, diversity and antifungal activity of Actinobacteria from wheat.</title>
        <authorList>
            <person name="Han C."/>
        </authorList>
    </citation>
    <scope>NUCLEOTIDE SEQUENCE [LARGE SCALE GENOMIC DNA]</scope>
    <source>
        <strain evidence="2 3">NEAU-YY421</strain>
    </source>
</reference>
<dbReference type="SUPFAM" id="SSF54427">
    <property type="entry name" value="NTF2-like"/>
    <property type="match status" value="1"/>
</dbReference>
<feature type="domain" description="SnoaL-like" evidence="1">
    <location>
        <begin position="2"/>
        <end position="118"/>
    </location>
</feature>
<dbReference type="AlphaFoldDB" id="A0A372LVA5"/>
<dbReference type="Pfam" id="PF13577">
    <property type="entry name" value="SnoaL_4"/>
    <property type="match status" value="1"/>
</dbReference>
<dbReference type="OrthoDB" id="2887901at2"/>
<dbReference type="Gene3D" id="3.10.450.50">
    <property type="match status" value="1"/>
</dbReference>
<protein>
    <submittedName>
        <fullName evidence="2">SgcJ/EcaC family oxidoreductase</fullName>
    </submittedName>
</protein>
<accession>A0A372LVA5</accession>
<dbReference type="NCBIfam" id="TIGR02246">
    <property type="entry name" value="SgcJ/EcaC family oxidoreductase"/>
    <property type="match status" value="1"/>
</dbReference>
<dbReference type="RefSeq" id="WP_128559761.1">
    <property type="nucleotide sequence ID" value="NZ_QUAK01000236.1"/>
</dbReference>
<name>A0A372LVA5_9ACTN</name>
<evidence type="ECO:0000313" key="2">
    <source>
        <dbReference type="EMBL" id="RFU82479.1"/>
    </source>
</evidence>
<dbReference type="Proteomes" id="UP000263094">
    <property type="component" value="Unassembled WGS sequence"/>
</dbReference>